<dbReference type="AlphaFoldDB" id="U1PKH9"/>
<sequence length="86" mass="9539">MRKHYQYYHVISHARKVGIGFLFMMQGQSGVIRQKSIVAAGVMFCSGRVSDLQELLNSSFTTLNSRDSVVEGSLQAKIKNGSTVDQ</sequence>
<reference evidence="1 2" key="1">
    <citation type="journal article" date="2013" name="PLoS ONE">
        <title>Assembly-driven community genomics of a hypersaline microbial ecosystem.</title>
        <authorList>
            <person name="Podell S."/>
            <person name="Ugalde J.A."/>
            <person name="Narasingarao P."/>
            <person name="Banfield J.F."/>
            <person name="Heidelberg K.B."/>
            <person name="Allen E.E."/>
        </authorList>
    </citation>
    <scope>NUCLEOTIDE SEQUENCE [LARGE SCALE GENOMIC DNA]</scope>
    <source>
        <strain evidence="2">J07HQW2</strain>
    </source>
</reference>
<dbReference type="Proteomes" id="UP000030710">
    <property type="component" value="Unassembled WGS sequence"/>
</dbReference>
<gene>
    <name evidence="1" type="ORF">J07HQW2_00626</name>
</gene>
<accession>U1PKH9</accession>
<dbReference type="EMBL" id="KE356561">
    <property type="protein sequence ID" value="ERG94192.1"/>
    <property type="molecule type" value="Genomic_DNA"/>
</dbReference>
<dbReference type="HOGENOM" id="CLU_2490391_0_0_2"/>
<organism evidence="1 2">
    <name type="scientific">Haloquadratum walsbyi J07HQW2</name>
    <dbReference type="NCBI Taxonomy" id="1238425"/>
    <lineage>
        <taxon>Archaea</taxon>
        <taxon>Methanobacteriati</taxon>
        <taxon>Methanobacteriota</taxon>
        <taxon>Stenosarchaea group</taxon>
        <taxon>Halobacteria</taxon>
        <taxon>Halobacteriales</taxon>
        <taxon>Haloferacaceae</taxon>
        <taxon>Haloquadratum</taxon>
    </lineage>
</organism>
<name>U1PKH9_9EURY</name>
<evidence type="ECO:0000313" key="2">
    <source>
        <dbReference type="Proteomes" id="UP000030710"/>
    </source>
</evidence>
<protein>
    <submittedName>
        <fullName evidence="1">Uncharacterized protein</fullName>
    </submittedName>
</protein>
<proteinExistence type="predicted"/>
<evidence type="ECO:0000313" key="1">
    <source>
        <dbReference type="EMBL" id="ERG94192.1"/>
    </source>
</evidence>